<reference evidence="7" key="1">
    <citation type="submission" date="2020-11" db="EMBL/GenBank/DDBJ databases">
        <authorList>
            <person name="Tran Van P."/>
        </authorList>
    </citation>
    <scope>NUCLEOTIDE SEQUENCE</scope>
</reference>
<dbReference type="InterPro" id="IPR013087">
    <property type="entry name" value="Znf_C2H2_type"/>
</dbReference>
<dbReference type="SUPFAM" id="SSF57667">
    <property type="entry name" value="beta-beta-alpha zinc fingers"/>
    <property type="match status" value="5"/>
</dbReference>
<feature type="domain" description="C2H2-type" evidence="6">
    <location>
        <begin position="309"/>
        <end position="339"/>
    </location>
</feature>
<feature type="domain" description="C2H2-type" evidence="6">
    <location>
        <begin position="93"/>
        <end position="122"/>
    </location>
</feature>
<dbReference type="PANTHER" id="PTHR46179">
    <property type="entry name" value="ZINC FINGER PROTEIN"/>
    <property type="match status" value="1"/>
</dbReference>
<organism evidence="7">
    <name type="scientific">Oppiella nova</name>
    <dbReference type="NCBI Taxonomy" id="334625"/>
    <lineage>
        <taxon>Eukaryota</taxon>
        <taxon>Metazoa</taxon>
        <taxon>Ecdysozoa</taxon>
        <taxon>Arthropoda</taxon>
        <taxon>Chelicerata</taxon>
        <taxon>Arachnida</taxon>
        <taxon>Acari</taxon>
        <taxon>Acariformes</taxon>
        <taxon>Sarcoptiformes</taxon>
        <taxon>Oribatida</taxon>
        <taxon>Brachypylina</taxon>
        <taxon>Oppioidea</taxon>
        <taxon>Oppiidae</taxon>
        <taxon>Oppiella</taxon>
    </lineage>
</organism>
<keyword evidence="8" id="KW-1185">Reference proteome</keyword>
<dbReference type="PROSITE" id="PS50157">
    <property type="entry name" value="ZINC_FINGER_C2H2_2"/>
    <property type="match status" value="5"/>
</dbReference>
<proteinExistence type="predicted"/>
<evidence type="ECO:0000256" key="5">
    <source>
        <dbReference type="PROSITE-ProRule" id="PRU00042"/>
    </source>
</evidence>
<dbReference type="InterPro" id="IPR051061">
    <property type="entry name" value="Zinc_finger_trans_reg"/>
</dbReference>
<dbReference type="EMBL" id="CAJPVJ010003582">
    <property type="protein sequence ID" value="CAG2167743.1"/>
    <property type="molecule type" value="Genomic_DNA"/>
</dbReference>
<accession>A0A7R9LZ72</accession>
<keyword evidence="1" id="KW-0479">Metal-binding</keyword>
<protein>
    <recommendedName>
        <fullName evidence="6">C2H2-type domain-containing protein</fullName>
    </recommendedName>
</protein>
<dbReference type="PANTHER" id="PTHR46179:SF20">
    <property type="entry name" value="TRANSCRIPTION FACTOR 3A PROTEIN-RELATED"/>
    <property type="match status" value="1"/>
</dbReference>
<dbReference type="GO" id="GO:0008270">
    <property type="term" value="F:zinc ion binding"/>
    <property type="evidence" value="ECO:0007669"/>
    <property type="project" value="UniProtKB-KW"/>
</dbReference>
<evidence type="ECO:0000313" key="8">
    <source>
        <dbReference type="Proteomes" id="UP000728032"/>
    </source>
</evidence>
<sequence length="346" mass="39793">MPLKQAHLKEHIQAIHSTDKPFVCDYENCGKRFPTKSRLRIYGYKHPKEPSMRSMTTNTVRPYQCAHEGCGKWFTRSHRDEHFQGIHRTDRPVVCDYDGCGKRWQTMTRLRVHKYTHKEYKANEFIYRFTGCGLRFRTRSPLQLHRRDEHKDSLLTCEVCDFKTTVPTHLHAHTCDHKQDLSADGKLFVRPFKGNQESCGNRYTPTAIPLTVTSRSTSPPLTQRSNYLFAIISGAENSSQAVTAYGFTLGVIPGCDQVFAMSQLLNDHLKSEHTDQVFVCEWIGCGFTARFMGILPNHVTRVHSAVRPYQCTHESCGKRFTNRGHLKEHVEAIHATHKPFTSLNLT</sequence>
<dbReference type="SMART" id="SM00355">
    <property type="entry name" value="ZnF_C2H2"/>
    <property type="match status" value="8"/>
</dbReference>
<evidence type="ECO:0000256" key="4">
    <source>
        <dbReference type="ARBA" id="ARBA00022833"/>
    </source>
</evidence>
<dbReference type="EMBL" id="OC918407">
    <property type="protein sequence ID" value="CAD7649345.1"/>
    <property type="molecule type" value="Genomic_DNA"/>
</dbReference>
<keyword evidence="4" id="KW-0862">Zinc</keyword>
<dbReference type="GO" id="GO:0005634">
    <property type="term" value="C:nucleus"/>
    <property type="evidence" value="ECO:0007669"/>
    <property type="project" value="TreeGrafter"/>
</dbReference>
<name>A0A7R9LZ72_9ACAR</name>
<dbReference type="InterPro" id="IPR036236">
    <property type="entry name" value="Znf_C2H2_sf"/>
</dbReference>
<evidence type="ECO:0000313" key="7">
    <source>
        <dbReference type="EMBL" id="CAD7649345.1"/>
    </source>
</evidence>
<dbReference type="AlphaFoldDB" id="A0A7R9LZ72"/>
<feature type="domain" description="C2H2-type" evidence="6">
    <location>
        <begin position="63"/>
        <end position="92"/>
    </location>
</feature>
<keyword evidence="3 5" id="KW-0863">Zinc-finger</keyword>
<feature type="domain" description="C2H2-type" evidence="6">
    <location>
        <begin position="278"/>
        <end position="308"/>
    </location>
</feature>
<evidence type="ECO:0000256" key="1">
    <source>
        <dbReference type="ARBA" id="ARBA00022723"/>
    </source>
</evidence>
<dbReference type="Gene3D" id="3.30.160.60">
    <property type="entry name" value="Classic Zinc Finger"/>
    <property type="match status" value="5"/>
</dbReference>
<dbReference type="Pfam" id="PF00096">
    <property type="entry name" value="zf-C2H2"/>
    <property type="match status" value="1"/>
</dbReference>
<feature type="domain" description="C2H2-type" evidence="6">
    <location>
        <begin position="22"/>
        <end position="51"/>
    </location>
</feature>
<evidence type="ECO:0000256" key="3">
    <source>
        <dbReference type="ARBA" id="ARBA00022771"/>
    </source>
</evidence>
<keyword evidence="2" id="KW-0677">Repeat</keyword>
<evidence type="ECO:0000256" key="2">
    <source>
        <dbReference type="ARBA" id="ARBA00022737"/>
    </source>
</evidence>
<gene>
    <name evidence="7" type="ORF">ONB1V03_LOCUS7240</name>
</gene>
<dbReference type="FunFam" id="3.30.160.60:FF:000125">
    <property type="entry name" value="Putative zinc finger protein 143"/>
    <property type="match status" value="1"/>
</dbReference>
<evidence type="ECO:0000259" key="6">
    <source>
        <dbReference type="PROSITE" id="PS50157"/>
    </source>
</evidence>
<dbReference type="Proteomes" id="UP000728032">
    <property type="component" value="Unassembled WGS sequence"/>
</dbReference>
<dbReference type="PROSITE" id="PS00028">
    <property type="entry name" value="ZINC_FINGER_C2H2_1"/>
    <property type="match status" value="2"/>
</dbReference>
<dbReference type="OrthoDB" id="10039931at2759"/>